<evidence type="ECO:0000313" key="2">
    <source>
        <dbReference type="Proteomes" id="UP000517916"/>
    </source>
</evidence>
<evidence type="ECO:0000313" key="1">
    <source>
        <dbReference type="EMBL" id="MBA8930289.1"/>
    </source>
</evidence>
<protein>
    <recommendedName>
        <fullName evidence="3">TetR family transcriptional regulator</fullName>
    </recommendedName>
</protein>
<dbReference type="EMBL" id="JACJID010000006">
    <property type="protein sequence ID" value="MBA8930289.1"/>
    <property type="molecule type" value="Genomic_DNA"/>
</dbReference>
<dbReference type="Pfam" id="PF09438">
    <property type="entry name" value="DUF2017"/>
    <property type="match status" value="1"/>
</dbReference>
<name>A0ABR6BTP7_9PSEU</name>
<accession>A0ABR6BTP7</accession>
<reference evidence="1 2" key="1">
    <citation type="submission" date="2020-08" db="EMBL/GenBank/DDBJ databases">
        <title>Genomic Encyclopedia of Archaeal and Bacterial Type Strains, Phase II (KMG-II): from individual species to whole genera.</title>
        <authorList>
            <person name="Goeker M."/>
        </authorList>
    </citation>
    <scope>NUCLEOTIDE SEQUENCE [LARGE SCALE GENOMIC DNA]</scope>
    <source>
        <strain evidence="1 2">DSM 43850</strain>
    </source>
</reference>
<evidence type="ECO:0008006" key="3">
    <source>
        <dbReference type="Google" id="ProtNLM"/>
    </source>
</evidence>
<dbReference type="RefSeq" id="WP_025354850.1">
    <property type="nucleotide sequence ID" value="NZ_BAAABQ010000054.1"/>
</dbReference>
<sequence length="171" mass="19366">MTGDIELFVDEETVYLKLSEQARQTLREAVGWLLHYVGPWPEGQKFLERLRYPGQRMSMLARMFPQAYPYGPTAAEFHQRFGELLRFNLVSAAQRLLASLDGPGPVRCDLDAVDEWVMVLGQTRLVYGPRERPAVEVAAWLTRVQQELVLAVQPELATWSFPTTGTTSATP</sequence>
<dbReference type="InterPro" id="IPR018561">
    <property type="entry name" value="AosR"/>
</dbReference>
<gene>
    <name evidence="1" type="ORF">BC739_007522</name>
</gene>
<keyword evidence="2" id="KW-1185">Reference proteome</keyword>
<dbReference type="Proteomes" id="UP000517916">
    <property type="component" value="Unassembled WGS sequence"/>
</dbReference>
<comment type="caution">
    <text evidence="1">The sequence shown here is derived from an EMBL/GenBank/DDBJ whole genome shotgun (WGS) entry which is preliminary data.</text>
</comment>
<organism evidence="1 2">
    <name type="scientific">Kutzneria viridogrisea</name>
    <dbReference type="NCBI Taxonomy" id="47990"/>
    <lineage>
        <taxon>Bacteria</taxon>
        <taxon>Bacillati</taxon>
        <taxon>Actinomycetota</taxon>
        <taxon>Actinomycetes</taxon>
        <taxon>Pseudonocardiales</taxon>
        <taxon>Pseudonocardiaceae</taxon>
        <taxon>Kutzneria</taxon>
    </lineage>
</organism>
<proteinExistence type="predicted"/>